<proteinExistence type="predicted"/>
<dbReference type="EMBL" id="JAWDGP010006237">
    <property type="protein sequence ID" value="KAK3745167.1"/>
    <property type="molecule type" value="Genomic_DNA"/>
</dbReference>
<dbReference type="Proteomes" id="UP001283361">
    <property type="component" value="Unassembled WGS sequence"/>
</dbReference>
<comment type="caution">
    <text evidence="1">The sequence shown here is derived from an EMBL/GenBank/DDBJ whole genome shotgun (WGS) entry which is preliminary data.</text>
</comment>
<gene>
    <name evidence="1" type="ORF">RRG08_062994</name>
</gene>
<reference evidence="1" key="1">
    <citation type="journal article" date="2023" name="G3 (Bethesda)">
        <title>A reference genome for the long-term kleptoplast-retaining sea slug Elysia crispata morphotype clarki.</title>
        <authorList>
            <person name="Eastman K.E."/>
            <person name="Pendleton A.L."/>
            <person name="Shaikh M.A."/>
            <person name="Suttiyut T."/>
            <person name="Ogas R."/>
            <person name="Tomko P."/>
            <person name="Gavelis G."/>
            <person name="Widhalm J.R."/>
            <person name="Wisecaver J.H."/>
        </authorList>
    </citation>
    <scope>NUCLEOTIDE SEQUENCE</scope>
    <source>
        <strain evidence="1">ECLA1</strain>
    </source>
</reference>
<evidence type="ECO:0000313" key="2">
    <source>
        <dbReference type="Proteomes" id="UP001283361"/>
    </source>
</evidence>
<sequence>MAPAATCGNANEVGDVGGSPGKSSLFFVRSSLPGSGLPGDRDIGSVKHRGSCGVRIGSEGWASRAGVRSGIGVGPGWARPAVSLGAQARAELGTRLQPSRGLPQLCGGRVSARVVSASAGIQQPTQNWYGPGESDCLIKTKHCDGRHPVLTQCDFCPVL</sequence>
<evidence type="ECO:0000313" key="1">
    <source>
        <dbReference type="EMBL" id="KAK3745167.1"/>
    </source>
</evidence>
<keyword evidence="2" id="KW-1185">Reference proteome</keyword>
<protein>
    <submittedName>
        <fullName evidence="1">Uncharacterized protein</fullName>
    </submittedName>
</protein>
<accession>A0AAE0YHU0</accession>
<dbReference type="AlphaFoldDB" id="A0AAE0YHU0"/>
<organism evidence="1 2">
    <name type="scientific">Elysia crispata</name>
    <name type="common">lettuce slug</name>
    <dbReference type="NCBI Taxonomy" id="231223"/>
    <lineage>
        <taxon>Eukaryota</taxon>
        <taxon>Metazoa</taxon>
        <taxon>Spiralia</taxon>
        <taxon>Lophotrochozoa</taxon>
        <taxon>Mollusca</taxon>
        <taxon>Gastropoda</taxon>
        <taxon>Heterobranchia</taxon>
        <taxon>Euthyneura</taxon>
        <taxon>Panpulmonata</taxon>
        <taxon>Sacoglossa</taxon>
        <taxon>Placobranchoidea</taxon>
        <taxon>Plakobranchidae</taxon>
        <taxon>Elysia</taxon>
    </lineage>
</organism>
<name>A0AAE0YHU0_9GAST</name>